<name>A0A2J6PPA4_9HELO</name>
<evidence type="ECO:0000313" key="2">
    <source>
        <dbReference type="Proteomes" id="UP000235672"/>
    </source>
</evidence>
<organism evidence="1 2">
    <name type="scientific">Hyaloscypha hepaticicola</name>
    <dbReference type="NCBI Taxonomy" id="2082293"/>
    <lineage>
        <taxon>Eukaryota</taxon>
        <taxon>Fungi</taxon>
        <taxon>Dikarya</taxon>
        <taxon>Ascomycota</taxon>
        <taxon>Pezizomycotina</taxon>
        <taxon>Leotiomycetes</taxon>
        <taxon>Helotiales</taxon>
        <taxon>Hyaloscyphaceae</taxon>
        <taxon>Hyaloscypha</taxon>
    </lineage>
</organism>
<protein>
    <submittedName>
        <fullName evidence="1">Uncharacterized protein</fullName>
    </submittedName>
</protein>
<dbReference type="AlphaFoldDB" id="A0A2J6PPA4"/>
<dbReference type="EMBL" id="KZ613510">
    <property type="protein sequence ID" value="PMD15873.1"/>
    <property type="molecule type" value="Genomic_DNA"/>
</dbReference>
<reference evidence="1 2" key="1">
    <citation type="submission" date="2016-05" db="EMBL/GenBank/DDBJ databases">
        <title>A degradative enzymes factory behind the ericoid mycorrhizal symbiosis.</title>
        <authorList>
            <consortium name="DOE Joint Genome Institute"/>
            <person name="Martino E."/>
            <person name="Morin E."/>
            <person name="Grelet G."/>
            <person name="Kuo A."/>
            <person name="Kohler A."/>
            <person name="Daghino S."/>
            <person name="Barry K."/>
            <person name="Choi C."/>
            <person name="Cichocki N."/>
            <person name="Clum A."/>
            <person name="Copeland A."/>
            <person name="Hainaut M."/>
            <person name="Haridas S."/>
            <person name="Labutti K."/>
            <person name="Lindquist E."/>
            <person name="Lipzen A."/>
            <person name="Khouja H.-R."/>
            <person name="Murat C."/>
            <person name="Ohm R."/>
            <person name="Olson A."/>
            <person name="Spatafora J."/>
            <person name="Veneault-Fourrey C."/>
            <person name="Henrissat B."/>
            <person name="Grigoriev I."/>
            <person name="Martin F."/>
            <person name="Perotto S."/>
        </authorList>
    </citation>
    <scope>NUCLEOTIDE SEQUENCE [LARGE SCALE GENOMIC DNA]</scope>
    <source>
        <strain evidence="1 2">UAMH 7357</strain>
    </source>
</reference>
<proteinExistence type="predicted"/>
<keyword evidence="2" id="KW-1185">Reference proteome</keyword>
<evidence type="ECO:0000313" key="1">
    <source>
        <dbReference type="EMBL" id="PMD15873.1"/>
    </source>
</evidence>
<gene>
    <name evidence="1" type="ORF">NA56DRAFT_649919</name>
</gene>
<dbReference type="Proteomes" id="UP000235672">
    <property type="component" value="Unassembled WGS sequence"/>
</dbReference>
<dbReference type="OrthoDB" id="4062651at2759"/>
<dbReference type="STRING" id="1745343.A0A2J6PPA4"/>
<accession>A0A2J6PPA4</accession>
<sequence>MASDYNYNPEAFYTRALSPCLPLFETVAPEPKQNLKITLHDFPHPEEIFHYSLRAINGKLTPVPSDGRAGGMLPLGLELDDSVFSPAWPSFPPTAIEICITNDPLRCQFPLPRTKSSLPLPAKRKSASSSCTRPATQIQLAANSRPPNRSRSLISIGMYAFVAFSALSRMTKIN</sequence>